<evidence type="ECO:0000256" key="4">
    <source>
        <dbReference type="ARBA" id="ARBA00022801"/>
    </source>
</evidence>
<accession>A0A8B7Z5S9</accession>
<dbReference type="RefSeq" id="XP_022100992.1">
    <property type="nucleotide sequence ID" value="XM_022245300.1"/>
</dbReference>
<evidence type="ECO:0000256" key="2">
    <source>
        <dbReference type="ARBA" id="ARBA00012552"/>
    </source>
</evidence>
<keyword evidence="13" id="KW-1185">Reference proteome</keyword>
<gene>
    <name evidence="14 15" type="primary">LOC110984794</name>
</gene>
<keyword evidence="6" id="KW-0067">ATP-binding</keyword>
<sequence>MAENDVEQELLDYEEEEHDATQEAGGDATAQTAIKKDVKGTYVSIHSSGFRDFLLKPELLRAIVDCGFEHPSEVQHECIPQAILGMDVLCQAKSGMGKTAVFVLSTLQQLEPVSGQVGVLVMCHTRELAYQIKKEYDRFSKYMKDMQDKVAVFFGGLSIQKDMQRLKTDPPFIVVGTPGRLLALVRNKSLSLKNIKHFILDECDKMLEQLDMRKDVQEIFRTTPHEKQVMMFSATLSKEIRPVCKKFMQDPMEVYVDDETKLTLHGLMQYYVKLKDNEKNRKLFDLLDVLEFNQVVIFIKSVQRCIALCQLLVEQNFPAIAIHRAMQQETRLQNYKLFKDFEKRILVSTNLFGRGMDIERVNIVFNYDMPENSDTYLHRVARAGRFGTKGLAITFVSDENDAKILNDVQDRFEVNITELPEEIDMASYIEPDRFQ</sequence>
<keyword evidence="3" id="KW-0547">Nucleotide-binding</keyword>
<dbReference type="GO" id="GO:0005524">
    <property type="term" value="F:ATP binding"/>
    <property type="evidence" value="ECO:0007669"/>
    <property type="project" value="UniProtKB-KW"/>
</dbReference>
<evidence type="ECO:0000313" key="15">
    <source>
        <dbReference type="RefSeq" id="XP_022100993.1"/>
    </source>
</evidence>
<name>A0A8B7Z5S9_ACAPL</name>
<dbReference type="PROSITE" id="PS51192">
    <property type="entry name" value="HELICASE_ATP_BIND_1"/>
    <property type="match status" value="1"/>
</dbReference>
<dbReference type="InterPro" id="IPR027417">
    <property type="entry name" value="P-loop_NTPase"/>
</dbReference>
<evidence type="ECO:0000256" key="3">
    <source>
        <dbReference type="ARBA" id="ARBA00022741"/>
    </source>
</evidence>
<keyword evidence="5" id="KW-0347">Helicase</keyword>
<evidence type="ECO:0000259" key="10">
    <source>
        <dbReference type="PROSITE" id="PS51192"/>
    </source>
</evidence>
<comment type="similarity">
    <text evidence="8">Belongs to the DEAD box helicase family. DECD subfamily.</text>
</comment>
<dbReference type="Pfam" id="PF00271">
    <property type="entry name" value="Helicase_C"/>
    <property type="match status" value="1"/>
</dbReference>
<dbReference type="KEGG" id="aplc:110984794"/>
<comment type="subcellular location">
    <subcellularLocation>
        <location evidence="1">Nucleus</location>
    </subcellularLocation>
</comment>
<feature type="domain" description="Helicase C-terminal" evidence="11">
    <location>
        <begin position="282"/>
        <end position="427"/>
    </location>
</feature>
<evidence type="ECO:0000313" key="13">
    <source>
        <dbReference type="Proteomes" id="UP000694845"/>
    </source>
</evidence>
<dbReference type="SMART" id="SM00487">
    <property type="entry name" value="DEXDc"/>
    <property type="match status" value="1"/>
</dbReference>
<evidence type="ECO:0000256" key="8">
    <source>
        <dbReference type="ARBA" id="ARBA00038213"/>
    </source>
</evidence>
<evidence type="ECO:0000256" key="1">
    <source>
        <dbReference type="ARBA" id="ARBA00004123"/>
    </source>
</evidence>
<dbReference type="Gene3D" id="3.40.50.300">
    <property type="entry name" value="P-loop containing nucleotide triphosphate hydrolases"/>
    <property type="match status" value="2"/>
</dbReference>
<evidence type="ECO:0000256" key="5">
    <source>
        <dbReference type="ARBA" id="ARBA00022806"/>
    </source>
</evidence>
<evidence type="ECO:0000313" key="14">
    <source>
        <dbReference type="RefSeq" id="XP_022100992.1"/>
    </source>
</evidence>
<dbReference type="GO" id="GO:0016787">
    <property type="term" value="F:hydrolase activity"/>
    <property type="evidence" value="ECO:0007669"/>
    <property type="project" value="UniProtKB-KW"/>
</dbReference>
<dbReference type="InterPro" id="IPR014001">
    <property type="entry name" value="Helicase_ATP-bd"/>
</dbReference>
<evidence type="ECO:0000256" key="7">
    <source>
        <dbReference type="ARBA" id="ARBA00023242"/>
    </source>
</evidence>
<dbReference type="GO" id="GO:0003676">
    <property type="term" value="F:nucleic acid binding"/>
    <property type="evidence" value="ECO:0007669"/>
    <property type="project" value="InterPro"/>
</dbReference>
<dbReference type="OMA" id="KMANLHR"/>
<dbReference type="InterPro" id="IPR011545">
    <property type="entry name" value="DEAD/DEAH_box_helicase_dom"/>
</dbReference>
<dbReference type="GO" id="GO:0005634">
    <property type="term" value="C:nucleus"/>
    <property type="evidence" value="ECO:0007669"/>
    <property type="project" value="UniProtKB-SubCell"/>
</dbReference>
<feature type="domain" description="DEAD-box RNA helicase Q" evidence="12">
    <location>
        <begin position="48"/>
        <end position="76"/>
    </location>
</feature>
<dbReference type="GO" id="GO:0003724">
    <property type="term" value="F:RNA helicase activity"/>
    <property type="evidence" value="ECO:0007669"/>
    <property type="project" value="UniProtKB-EC"/>
</dbReference>
<evidence type="ECO:0000256" key="9">
    <source>
        <dbReference type="PROSITE-ProRule" id="PRU00552"/>
    </source>
</evidence>
<feature type="short sequence motif" description="Q motif" evidence="9">
    <location>
        <begin position="48"/>
        <end position="76"/>
    </location>
</feature>
<dbReference type="PANTHER" id="PTHR47958">
    <property type="entry name" value="ATP-DEPENDENT RNA HELICASE DBP3"/>
    <property type="match status" value="1"/>
</dbReference>
<dbReference type="RefSeq" id="XP_022100993.1">
    <property type="nucleotide sequence ID" value="XM_022245301.1"/>
</dbReference>
<evidence type="ECO:0000259" key="11">
    <source>
        <dbReference type="PROSITE" id="PS51194"/>
    </source>
</evidence>
<keyword evidence="7" id="KW-0539">Nucleus</keyword>
<keyword evidence="4" id="KW-0378">Hydrolase</keyword>
<dbReference type="InterPro" id="IPR014014">
    <property type="entry name" value="RNA_helicase_DEAD_Q_motif"/>
</dbReference>
<dbReference type="PROSITE" id="PS51195">
    <property type="entry name" value="Q_MOTIF"/>
    <property type="match status" value="1"/>
</dbReference>
<evidence type="ECO:0000259" key="12">
    <source>
        <dbReference type="PROSITE" id="PS51195"/>
    </source>
</evidence>
<dbReference type="CDD" id="cd17950">
    <property type="entry name" value="DEADc_DDX39"/>
    <property type="match status" value="1"/>
</dbReference>
<dbReference type="FunFam" id="3.40.50.300:FF:000111">
    <property type="entry name" value="DEAD-box ATP-dependent RNA helicase"/>
    <property type="match status" value="1"/>
</dbReference>
<dbReference type="AlphaFoldDB" id="A0A8B7Z5S9"/>
<dbReference type="SMART" id="SM00490">
    <property type="entry name" value="HELICc"/>
    <property type="match status" value="1"/>
</dbReference>
<evidence type="ECO:0000256" key="6">
    <source>
        <dbReference type="ARBA" id="ARBA00022840"/>
    </source>
</evidence>
<dbReference type="OrthoDB" id="196131at2759"/>
<dbReference type="Proteomes" id="UP000694845">
    <property type="component" value="Unplaced"/>
</dbReference>
<reference evidence="14 15" key="1">
    <citation type="submission" date="2025-04" db="UniProtKB">
        <authorList>
            <consortium name="RefSeq"/>
        </authorList>
    </citation>
    <scope>IDENTIFICATION</scope>
</reference>
<dbReference type="Pfam" id="PF00270">
    <property type="entry name" value="DEAD"/>
    <property type="match status" value="1"/>
</dbReference>
<dbReference type="SUPFAM" id="SSF52540">
    <property type="entry name" value="P-loop containing nucleoside triphosphate hydrolases"/>
    <property type="match status" value="1"/>
</dbReference>
<dbReference type="PROSITE" id="PS51194">
    <property type="entry name" value="HELICASE_CTER"/>
    <property type="match status" value="1"/>
</dbReference>
<feature type="domain" description="Helicase ATP-binding" evidence="10">
    <location>
        <begin position="79"/>
        <end position="254"/>
    </location>
</feature>
<dbReference type="EC" id="3.6.4.13" evidence="2"/>
<dbReference type="FunFam" id="3.40.50.300:FF:000168">
    <property type="entry name" value="DEAD-box ATP-dependent RNA helicase 56-like"/>
    <property type="match status" value="1"/>
</dbReference>
<dbReference type="CDD" id="cd18787">
    <property type="entry name" value="SF2_C_DEAD"/>
    <property type="match status" value="1"/>
</dbReference>
<proteinExistence type="inferred from homology"/>
<dbReference type="GeneID" id="110984794"/>
<dbReference type="InterPro" id="IPR001650">
    <property type="entry name" value="Helicase_C-like"/>
</dbReference>
<organism evidence="13 15">
    <name type="scientific">Acanthaster planci</name>
    <name type="common">Crown-of-thorns starfish</name>
    <dbReference type="NCBI Taxonomy" id="133434"/>
    <lineage>
        <taxon>Eukaryota</taxon>
        <taxon>Metazoa</taxon>
        <taxon>Echinodermata</taxon>
        <taxon>Eleutherozoa</taxon>
        <taxon>Asterozoa</taxon>
        <taxon>Asteroidea</taxon>
        <taxon>Valvatacea</taxon>
        <taxon>Valvatida</taxon>
        <taxon>Acanthasteridae</taxon>
        <taxon>Acanthaster</taxon>
    </lineage>
</organism>
<protein>
    <recommendedName>
        <fullName evidence="2">RNA helicase</fullName>
        <ecNumber evidence="2">3.6.4.13</ecNumber>
    </recommendedName>
</protein>